<sequence length="188" mass="21794">MYKSLPLFLITLSLLGNFGACAYAYQGYQYTQATPQKTQCKVIGVKDGDTIEVLIDGKPVVVRLANIDCPEKKQPFGNKAKWATSALVFGKMVTLVHYGKTDRYRRLIAEVILPNGLNVNKELVRRGLAWHFKKYSKDASYAQLEDAARQQKVGLWSQKDAVSPEQWRKMRKQRRREIRVERWLFRKR</sequence>
<dbReference type="GO" id="GO:0004519">
    <property type="term" value="F:endonuclease activity"/>
    <property type="evidence" value="ECO:0007669"/>
    <property type="project" value="UniProtKB-KW"/>
</dbReference>
<dbReference type="PANTHER" id="PTHR12302:SF3">
    <property type="entry name" value="SERINE_THREONINE-PROTEIN KINASE 31"/>
    <property type="match status" value="1"/>
</dbReference>
<dbReference type="GO" id="GO:0003676">
    <property type="term" value="F:nucleic acid binding"/>
    <property type="evidence" value="ECO:0007669"/>
    <property type="project" value="InterPro"/>
</dbReference>
<dbReference type="SUPFAM" id="SSF50199">
    <property type="entry name" value="Staphylococcal nuclease"/>
    <property type="match status" value="1"/>
</dbReference>
<dbReference type="AlphaFoldDB" id="A0A1G7BBF2"/>
<keyword evidence="2 6" id="KW-0255">Endonuclease</keyword>
<evidence type="ECO:0000256" key="2">
    <source>
        <dbReference type="ARBA" id="ARBA00022759"/>
    </source>
</evidence>
<dbReference type="RefSeq" id="WP_221403647.1">
    <property type="nucleotide sequence ID" value="NZ_FNAS01000005.1"/>
</dbReference>
<dbReference type="EMBL" id="FNAS01000005">
    <property type="protein sequence ID" value="SDE24130.1"/>
    <property type="molecule type" value="Genomic_DNA"/>
</dbReference>
<feature type="chain" id="PRO_5011729608" evidence="4">
    <location>
        <begin position="23"/>
        <end position="188"/>
    </location>
</feature>
<gene>
    <name evidence="6" type="ORF">SAMN05421544_10594</name>
</gene>
<keyword evidence="7" id="KW-1185">Reference proteome</keyword>
<dbReference type="PROSITE" id="PS50830">
    <property type="entry name" value="TNASE_3"/>
    <property type="match status" value="1"/>
</dbReference>
<evidence type="ECO:0000313" key="6">
    <source>
        <dbReference type="EMBL" id="SDE24130.1"/>
    </source>
</evidence>
<dbReference type="STRING" id="1071918.SAMN05421544_10594"/>
<dbReference type="GO" id="GO:0016787">
    <property type="term" value="F:hydrolase activity"/>
    <property type="evidence" value="ECO:0007669"/>
    <property type="project" value="UniProtKB-KW"/>
</dbReference>
<dbReference type="InterPro" id="IPR002071">
    <property type="entry name" value="Thermonucl_AS"/>
</dbReference>
<dbReference type="Gene3D" id="2.40.50.90">
    <property type="match status" value="1"/>
</dbReference>
<dbReference type="PROSITE" id="PS01123">
    <property type="entry name" value="TNASE_1"/>
    <property type="match status" value="1"/>
</dbReference>
<protein>
    <submittedName>
        <fullName evidence="6">Endonuclease YncB, thermonuclease family</fullName>
    </submittedName>
</protein>
<reference evidence="6 7" key="1">
    <citation type="submission" date="2016-10" db="EMBL/GenBank/DDBJ databases">
        <authorList>
            <person name="de Groot N.N."/>
        </authorList>
    </citation>
    <scope>NUCLEOTIDE SEQUENCE [LARGE SCALE GENOMIC DNA]</scope>
    <source>
        <strain evidence="6 7">DSM 24015</strain>
    </source>
</reference>
<evidence type="ECO:0000256" key="1">
    <source>
        <dbReference type="ARBA" id="ARBA00022722"/>
    </source>
</evidence>
<feature type="signal peptide" evidence="4">
    <location>
        <begin position="1"/>
        <end position="22"/>
    </location>
</feature>
<dbReference type="InterPro" id="IPR016071">
    <property type="entry name" value="Staphylococal_nuclease_OB-fold"/>
</dbReference>
<evidence type="ECO:0000256" key="3">
    <source>
        <dbReference type="ARBA" id="ARBA00022801"/>
    </source>
</evidence>
<organism evidence="6 7">
    <name type="scientific">Riemerella columbipharyngis</name>
    <dbReference type="NCBI Taxonomy" id="1071918"/>
    <lineage>
        <taxon>Bacteria</taxon>
        <taxon>Pseudomonadati</taxon>
        <taxon>Bacteroidota</taxon>
        <taxon>Flavobacteriia</taxon>
        <taxon>Flavobacteriales</taxon>
        <taxon>Weeksellaceae</taxon>
        <taxon>Riemerella</taxon>
    </lineage>
</organism>
<dbReference type="Proteomes" id="UP000198517">
    <property type="component" value="Unassembled WGS sequence"/>
</dbReference>
<evidence type="ECO:0000313" key="7">
    <source>
        <dbReference type="Proteomes" id="UP000198517"/>
    </source>
</evidence>
<feature type="domain" description="TNase-like" evidence="5">
    <location>
        <begin position="36"/>
        <end position="158"/>
    </location>
</feature>
<evidence type="ECO:0000259" key="5">
    <source>
        <dbReference type="PROSITE" id="PS50830"/>
    </source>
</evidence>
<name>A0A1G7BBF2_9FLAO</name>
<keyword evidence="3" id="KW-0378">Hydrolase</keyword>
<dbReference type="Pfam" id="PF00565">
    <property type="entry name" value="SNase"/>
    <property type="match status" value="1"/>
</dbReference>
<dbReference type="InterPro" id="IPR035437">
    <property type="entry name" value="SNase_OB-fold_sf"/>
</dbReference>
<accession>A0A1G7BBF2</accession>
<dbReference type="SMART" id="SM00318">
    <property type="entry name" value="SNc"/>
    <property type="match status" value="1"/>
</dbReference>
<evidence type="ECO:0000256" key="4">
    <source>
        <dbReference type="SAM" id="SignalP"/>
    </source>
</evidence>
<dbReference type="PANTHER" id="PTHR12302">
    <property type="entry name" value="EBNA2 BINDING PROTEIN P100"/>
    <property type="match status" value="1"/>
</dbReference>
<keyword evidence="4" id="KW-0732">Signal</keyword>
<proteinExistence type="predicted"/>
<keyword evidence="1" id="KW-0540">Nuclease</keyword>